<keyword evidence="7 19" id="KW-1133">Transmembrane helix</keyword>
<dbReference type="Proteomes" id="UP001178461">
    <property type="component" value="Chromosome 1"/>
</dbReference>
<evidence type="ECO:0000256" key="1">
    <source>
        <dbReference type="ARBA" id="ARBA00004123"/>
    </source>
</evidence>
<keyword evidence="6" id="KW-1000">Mitochondrion outer membrane</keyword>
<gene>
    <name evidence="20" type="ORF">PODLI_1B034093</name>
</gene>
<dbReference type="EMBL" id="OX395126">
    <property type="protein sequence ID" value="CAI5763995.1"/>
    <property type="molecule type" value="Genomic_DNA"/>
</dbReference>
<evidence type="ECO:0000256" key="10">
    <source>
        <dbReference type="ARBA" id="ARBA00023136"/>
    </source>
</evidence>
<keyword evidence="8 17" id="KW-0175">Coiled coil</keyword>
<keyword evidence="12" id="KW-0539">Nucleus</keyword>
<dbReference type="Gene3D" id="1.25.40.10">
    <property type="entry name" value="Tetratricopeptide repeat domain"/>
    <property type="match status" value="1"/>
</dbReference>
<feature type="region of interest" description="Disordered" evidence="18">
    <location>
        <begin position="50"/>
        <end position="78"/>
    </location>
</feature>
<keyword evidence="11" id="KW-0206">Cytoskeleton</keyword>
<dbReference type="InterPro" id="IPR011990">
    <property type="entry name" value="TPR-like_helical_dom_sf"/>
</dbReference>
<proteinExistence type="inferred from homology"/>
<evidence type="ECO:0000256" key="2">
    <source>
        <dbReference type="ARBA" id="ARBA00004572"/>
    </source>
</evidence>
<protein>
    <recommendedName>
        <fullName evidence="14">Regulator of microtubule dynamics protein 3</fullName>
    </recommendedName>
    <alternativeName>
        <fullName evidence="15">Protein FAM82A2</fullName>
    </alternativeName>
    <alternativeName>
        <fullName evidence="16">Protein FAM82C</fullName>
    </alternativeName>
</protein>
<evidence type="ECO:0000256" key="17">
    <source>
        <dbReference type="SAM" id="Coils"/>
    </source>
</evidence>
<dbReference type="GO" id="GO:0005876">
    <property type="term" value="C:spindle microtubule"/>
    <property type="evidence" value="ECO:0007669"/>
    <property type="project" value="TreeGrafter"/>
</dbReference>
<sequence>MRLERGNWYIYICIMSKMVVFRVGLGMVLGAAAGIGLFYYFYKQKRKKPQQRSKSPNVQSQHNALDPKEHTQILQPYNQVPRMRQAPVEGGDSIPYTAHLTQEEQAEVLNRLDFVLKSLIELRHEVEELRNSLRGLAGEIVGEVRTQLEESQKVIRRRRTVYPRERSDSTGSSSIYFTASSGAAYTTDGESEGGYTTANAESDYDRESDKESEEGEDERSCETVRTARRDSLDLVNEDETLTLDPATDEAFGQLLQQADRLHSGSEQEKREGFQQLLNNKLVYGDKQDFLWRLARGYSDMYEITEDADEKLSYASDGKDEAETALQMGDQSAECHQWYAVLCGQASEHESIQKRIQAGHTFKKHVDKAIALKPDDPKSYYLLGRWCYQVSHLGWLERKTAAALYEEPPTATVQDALQNFLKAEDLSAGFSKVGRIYIAKCYKELGDNSAAAHWLGLASELPVITKEDAESSREMEEMESNSEG</sequence>
<comment type="subcellular location">
    <subcellularLocation>
        <location evidence="3">Cytoplasm</location>
        <location evidence="3">Cytoskeleton</location>
        <location evidence="3">Spindle pole</location>
    </subcellularLocation>
    <subcellularLocation>
        <location evidence="2">Mitochondrion outer membrane</location>
        <topology evidence="2">Single-pass membrane protein</topology>
    </subcellularLocation>
    <subcellularLocation>
        <location evidence="1">Nucleus</location>
    </subcellularLocation>
</comment>
<keyword evidence="5 19" id="KW-0812">Transmembrane</keyword>
<comment type="similarity">
    <text evidence="13">Belongs to the RMDN family.</text>
</comment>
<dbReference type="Pfam" id="PF21033">
    <property type="entry name" value="RMD1-3"/>
    <property type="match status" value="1"/>
</dbReference>
<accession>A0AA35JQS0</accession>
<dbReference type="GO" id="GO:0097431">
    <property type="term" value="C:mitotic spindle pole"/>
    <property type="evidence" value="ECO:0007669"/>
    <property type="project" value="TreeGrafter"/>
</dbReference>
<dbReference type="GO" id="GO:0005634">
    <property type="term" value="C:nucleus"/>
    <property type="evidence" value="ECO:0007669"/>
    <property type="project" value="UniProtKB-SubCell"/>
</dbReference>
<dbReference type="InterPro" id="IPR049039">
    <property type="entry name" value="RMD1-3_a_helical_rpt"/>
</dbReference>
<dbReference type="AlphaFoldDB" id="A0AA35JQS0"/>
<evidence type="ECO:0000256" key="6">
    <source>
        <dbReference type="ARBA" id="ARBA00022787"/>
    </source>
</evidence>
<reference evidence="20" key="1">
    <citation type="submission" date="2022-12" db="EMBL/GenBank/DDBJ databases">
        <authorList>
            <person name="Alioto T."/>
            <person name="Alioto T."/>
            <person name="Gomez Garrido J."/>
        </authorList>
    </citation>
    <scope>NUCLEOTIDE SEQUENCE</scope>
</reference>
<dbReference type="SUPFAM" id="SSF48452">
    <property type="entry name" value="TPR-like"/>
    <property type="match status" value="1"/>
</dbReference>
<evidence type="ECO:0000256" key="14">
    <source>
        <dbReference type="ARBA" id="ARBA00039962"/>
    </source>
</evidence>
<feature type="region of interest" description="Disordered" evidence="18">
    <location>
        <begin position="184"/>
        <end position="225"/>
    </location>
</feature>
<evidence type="ECO:0000256" key="19">
    <source>
        <dbReference type="SAM" id="Phobius"/>
    </source>
</evidence>
<dbReference type="GO" id="GO:0005741">
    <property type="term" value="C:mitochondrial outer membrane"/>
    <property type="evidence" value="ECO:0007669"/>
    <property type="project" value="UniProtKB-SubCell"/>
</dbReference>
<dbReference type="GO" id="GO:0008017">
    <property type="term" value="F:microtubule binding"/>
    <property type="evidence" value="ECO:0007669"/>
    <property type="project" value="TreeGrafter"/>
</dbReference>
<evidence type="ECO:0000256" key="5">
    <source>
        <dbReference type="ARBA" id="ARBA00022692"/>
    </source>
</evidence>
<keyword evidence="9" id="KW-0496">Mitochondrion</keyword>
<evidence type="ECO:0000256" key="4">
    <source>
        <dbReference type="ARBA" id="ARBA00022490"/>
    </source>
</evidence>
<dbReference type="PANTHER" id="PTHR16056:SF18">
    <property type="entry name" value="REGULATOR OF MICROTUBULE DYNAMICS PROTEIN 3"/>
    <property type="match status" value="1"/>
</dbReference>
<evidence type="ECO:0000256" key="18">
    <source>
        <dbReference type="SAM" id="MobiDB-lite"/>
    </source>
</evidence>
<keyword evidence="10 19" id="KW-0472">Membrane</keyword>
<evidence type="ECO:0000256" key="15">
    <source>
        <dbReference type="ARBA" id="ARBA00041608"/>
    </source>
</evidence>
<evidence type="ECO:0000313" key="20">
    <source>
        <dbReference type="EMBL" id="CAI5763995.1"/>
    </source>
</evidence>
<evidence type="ECO:0000256" key="8">
    <source>
        <dbReference type="ARBA" id="ARBA00023054"/>
    </source>
</evidence>
<organism evidence="20 21">
    <name type="scientific">Podarcis lilfordi</name>
    <name type="common">Lilford's wall lizard</name>
    <dbReference type="NCBI Taxonomy" id="74358"/>
    <lineage>
        <taxon>Eukaryota</taxon>
        <taxon>Metazoa</taxon>
        <taxon>Chordata</taxon>
        <taxon>Craniata</taxon>
        <taxon>Vertebrata</taxon>
        <taxon>Euteleostomi</taxon>
        <taxon>Lepidosauria</taxon>
        <taxon>Squamata</taxon>
        <taxon>Bifurcata</taxon>
        <taxon>Unidentata</taxon>
        <taxon>Episquamata</taxon>
        <taxon>Laterata</taxon>
        <taxon>Lacertibaenia</taxon>
        <taxon>Lacertidae</taxon>
        <taxon>Podarcis</taxon>
    </lineage>
</organism>
<feature type="transmembrane region" description="Helical" evidence="19">
    <location>
        <begin position="20"/>
        <end position="42"/>
    </location>
</feature>
<keyword evidence="21" id="KW-1185">Reference proteome</keyword>
<evidence type="ECO:0000256" key="13">
    <source>
        <dbReference type="ARBA" id="ARBA00038360"/>
    </source>
</evidence>
<evidence type="ECO:0000256" key="16">
    <source>
        <dbReference type="ARBA" id="ARBA00041960"/>
    </source>
</evidence>
<keyword evidence="4" id="KW-0963">Cytoplasm</keyword>
<evidence type="ECO:0000256" key="3">
    <source>
        <dbReference type="ARBA" id="ARBA00004647"/>
    </source>
</evidence>
<evidence type="ECO:0000256" key="7">
    <source>
        <dbReference type="ARBA" id="ARBA00022989"/>
    </source>
</evidence>
<dbReference type="PANTHER" id="PTHR16056">
    <property type="entry name" value="REGULATOR OF MICROTUBULE DYNAMICS PROTEIN"/>
    <property type="match status" value="1"/>
</dbReference>
<evidence type="ECO:0000256" key="11">
    <source>
        <dbReference type="ARBA" id="ARBA00023212"/>
    </source>
</evidence>
<evidence type="ECO:0000256" key="12">
    <source>
        <dbReference type="ARBA" id="ARBA00023242"/>
    </source>
</evidence>
<evidence type="ECO:0000313" key="21">
    <source>
        <dbReference type="Proteomes" id="UP001178461"/>
    </source>
</evidence>
<name>A0AA35JQS0_9SAUR</name>
<evidence type="ECO:0000256" key="9">
    <source>
        <dbReference type="ARBA" id="ARBA00023128"/>
    </source>
</evidence>
<feature type="coiled-coil region" evidence="17">
    <location>
        <begin position="112"/>
        <end position="139"/>
    </location>
</feature>